<dbReference type="RefSeq" id="WP_006773349.1">
    <property type="nucleotide sequence ID" value="NZ_CZBE01000026.1"/>
</dbReference>
<evidence type="ECO:0000313" key="1">
    <source>
        <dbReference type="EMBL" id="CUQ09991.1"/>
    </source>
</evidence>
<proteinExistence type="predicted"/>
<organism evidence="1 2">
    <name type="scientific">Anaerotruncus colihominis</name>
    <dbReference type="NCBI Taxonomy" id="169435"/>
    <lineage>
        <taxon>Bacteria</taxon>
        <taxon>Bacillati</taxon>
        <taxon>Bacillota</taxon>
        <taxon>Clostridia</taxon>
        <taxon>Eubacteriales</taxon>
        <taxon>Oscillospiraceae</taxon>
        <taxon>Anaerotruncus</taxon>
    </lineage>
</organism>
<protein>
    <submittedName>
        <fullName evidence="1">Uncharacterized protein</fullName>
    </submittedName>
</protein>
<sequence length="158" mass="18675">MNSDELYTLKSMVLDNYEQYHDGLRILLESDKGLFKAFGQSPRTKYLKTENFYLTSKERLTYMMGFIDALAWLTRQGKLVPDTFPTDITGFTDPEETPEERAEYFEQRYKGLSPEQRAELEAFDKENEELWLEQVEESIKENKVINNLILRFITGEDF</sequence>
<evidence type="ECO:0000313" key="2">
    <source>
        <dbReference type="Proteomes" id="UP000095765"/>
    </source>
</evidence>
<gene>
    <name evidence="1" type="ORF">ERS852551_03101</name>
</gene>
<name>A0A174TNI2_9FIRM</name>
<dbReference type="GeneID" id="29726052"/>
<reference evidence="1 2" key="1">
    <citation type="submission" date="2015-09" db="EMBL/GenBank/DDBJ databases">
        <authorList>
            <consortium name="Pathogen Informatics"/>
        </authorList>
    </citation>
    <scope>NUCLEOTIDE SEQUENCE [LARGE SCALE GENOMIC DNA]</scope>
    <source>
        <strain evidence="1 2">2789STDY5834939</strain>
    </source>
</reference>
<dbReference type="EMBL" id="CZBE01000026">
    <property type="protein sequence ID" value="CUQ09991.1"/>
    <property type="molecule type" value="Genomic_DNA"/>
</dbReference>
<dbReference type="Proteomes" id="UP000095765">
    <property type="component" value="Unassembled WGS sequence"/>
</dbReference>
<accession>A0A174TNI2</accession>
<dbReference type="AlphaFoldDB" id="A0A174TNI2"/>
<dbReference type="OrthoDB" id="2085542at2"/>